<name>A0ABT6MGU2_9NOCA</name>
<accession>A0ABT6MGU2</accession>
<dbReference type="InterPro" id="IPR000835">
    <property type="entry name" value="HTH_MarR-typ"/>
</dbReference>
<evidence type="ECO:0000313" key="2">
    <source>
        <dbReference type="EMBL" id="MDH6283534.1"/>
    </source>
</evidence>
<dbReference type="PROSITE" id="PS50995">
    <property type="entry name" value="HTH_MARR_2"/>
    <property type="match status" value="1"/>
</dbReference>
<organism evidence="2 3">
    <name type="scientific">Prescottella agglutinans</name>
    <dbReference type="NCBI Taxonomy" id="1644129"/>
    <lineage>
        <taxon>Bacteria</taxon>
        <taxon>Bacillati</taxon>
        <taxon>Actinomycetota</taxon>
        <taxon>Actinomycetes</taxon>
        <taxon>Mycobacteriales</taxon>
        <taxon>Nocardiaceae</taxon>
        <taxon>Prescottella</taxon>
    </lineage>
</organism>
<dbReference type="EMBL" id="JARXVC010000014">
    <property type="protein sequence ID" value="MDH6283534.1"/>
    <property type="molecule type" value="Genomic_DNA"/>
</dbReference>
<dbReference type="PANTHER" id="PTHR33164:SF57">
    <property type="entry name" value="MARR-FAMILY TRANSCRIPTIONAL REGULATOR"/>
    <property type="match status" value="1"/>
</dbReference>
<dbReference type="RefSeq" id="WP_280762798.1">
    <property type="nucleotide sequence ID" value="NZ_JARXVC010000014.1"/>
</dbReference>
<sequence>MVAADTAEVLIDHLRDIVRSSREVSAALVREPDGELLTVPLGALLSYVAAGQGRRCNALADRMHITPSTLSRHIAHAEELGYLERVPDPVDRRAALPVLTDEGAAVLRRHRARQREWLLESIANWTDEEVQQLVDGLARLRSSMRDAVSVH</sequence>
<dbReference type="Pfam" id="PF12802">
    <property type="entry name" value="MarR_2"/>
    <property type="match status" value="1"/>
</dbReference>
<dbReference type="InterPro" id="IPR036390">
    <property type="entry name" value="WH_DNA-bd_sf"/>
</dbReference>
<gene>
    <name evidence="2" type="ORF">M2280_004782</name>
</gene>
<dbReference type="GO" id="GO:0003677">
    <property type="term" value="F:DNA binding"/>
    <property type="evidence" value="ECO:0007669"/>
    <property type="project" value="UniProtKB-KW"/>
</dbReference>
<dbReference type="SUPFAM" id="SSF46785">
    <property type="entry name" value="Winged helix' DNA-binding domain"/>
    <property type="match status" value="1"/>
</dbReference>
<dbReference type="PANTHER" id="PTHR33164">
    <property type="entry name" value="TRANSCRIPTIONAL REGULATOR, MARR FAMILY"/>
    <property type="match status" value="1"/>
</dbReference>
<keyword evidence="3" id="KW-1185">Reference proteome</keyword>
<dbReference type="Proteomes" id="UP001160334">
    <property type="component" value="Unassembled WGS sequence"/>
</dbReference>
<evidence type="ECO:0000259" key="1">
    <source>
        <dbReference type="PROSITE" id="PS50995"/>
    </source>
</evidence>
<protein>
    <submittedName>
        <fullName evidence="2">DNA-binding MarR family transcriptional regulator</fullName>
    </submittedName>
</protein>
<dbReference type="PRINTS" id="PR00598">
    <property type="entry name" value="HTHMARR"/>
</dbReference>
<proteinExistence type="predicted"/>
<comment type="caution">
    <text evidence="2">The sequence shown here is derived from an EMBL/GenBank/DDBJ whole genome shotgun (WGS) entry which is preliminary data.</text>
</comment>
<dbReference type="InterPro" id="IPR036388">
    <property type="entry name" value="WH-like_DNA-bd_sf"/>
</dbReference>
<feature type="domain" description="HTH marR-type" evidence="1">
    <location>
        <begin position="10"/>
        <end position="142"/>
    </location>
</feature>
<dbReference type="Gene3D" id="1.10.10.10">
    <property type="entry name" value="Winged helix-like DNA-binding domain superfamily/Winged helix DNA-binding domain"/>
    <property type="match status" value="1"/>
</dbReference>
<evidence type="ECO:0000313" key="3">
    <source>
        <dbReference type="Proteomes" id="UP001160334"/>
    </source>
</evidence>
<dbReference type="SMART" id="SM00347">
    <property type="entry name" value="HTH_MARR"/>
    <property type="match status" value="1"/>
</dbReference>
<dbReference type="InterPro" id="IPR039422">
    <property type="entry name" value="MarR/SlyA-like"/>
</dbReference>
<keyword evidence="2" id="KW-0238">DNA-binding</keyword>
<reference evidence="2 3" key="1">
    <citation type="submission" date="2023-04" db="EMBL/GenBank/DDBJ databases">
        <title>Forest soil microbial communities from Buena Vista Peninsula, Colon Province, Panama.</title>
        <authorList>
            <person name="Bouskill N."/>
        </authorList>
    </citation>
    <scope>NUCLEOTIDE SEQUENCE [LARGE SCALE GENOMIC DNA]</scope>
    <source>
        <strain evidence="2 3">CFH S0262</strain>
    </source>
</reference>